<accession>A0ABZ3ERE8</accession>
<proteinExistence type="predicted"/>
<dbReference type="RefSeq" id="WP_342756002.1">
    <property type="nucleotide sequence ID" value="NZ_CP146256.1"/>
</dbReference>
<evidence type="ECO:0000256" key="1">
    <source>
        <dbReference type="SAM" id="Phobius"/>
    </source>
</evidence>
<organism evidence="2 3">
    <name type="scientific">Kineothrix sedimenti</name>
    <dbReference type="NCBI Taxonomy" id="3123317"/>
    <lineage>
        <taxon>Bacteria</taxon>
        <taxon>Bacillati</taxon>
        <taxon>Bacillota</taxon>
        <taxon>Clostridia</taxon>
        <taxon>Lachnospirales</taxon>
        <taxon>Lachnospiraceae</taxon>
        <taxon>Kineothrix</taxon>
    </lineage>
</organism>
<dbReference type="EMBL" id="CP146256">
    <property type="protein sequence ID" value="XAH72385.1"/>
    <property type="molecule type" value="Genomic_DNA"/>
</dbReference>
<feature type="transmembrane region" description="Helical" evidence="1">
    <location>
        <begin position="95"/>
        <end position="113"/>
    </location>
</feature>
<feature type="transmembrane region" description="Helical" evidence="1">
    <location>
        <begin position="72"/>
        <end position="89"/>
    </location>
</feature>
<keyword evidence="1" id="KW-1133">Transmembrane helix</keyword>
<gene>
    <name evidence="2" type="ORF">V6984_12710</name>
</gene>
<name>A0ABZ3ERE8_9FIRM</name>
<evidence type="ECO:0000313" key="2">
    <source>
        <dbReference type="EMBL" id="XAH72385.1"/>
    </source>
</evidence>
<evidence type="ECO:0000313" key="3">
    <source>
        <dbReference type="Proteomes" id="UP001451571"/>
    </source>
</evidence>
<dbReference type="Proteomes" id="UP001451571">
    <property type="component" value="Chromosome"/>
</dbReference>
<keyword evidence="1" id="KW-0472">Membrane</keyword>
<protein>
    <submittedName>
        <fullName evidence="2">Zf-HC2 domain-containing protein</fullName>
    </submittedName>
</protein>
<keyword evidence="1" id="KW-0812">Transmembrane</keyword>
<feature type="transmembrane region" description="Helical" evidence="1">
    <location>
        <begin position="141"/>
        <end position="161"/>
    </location>
</feature>
<keyword evidence="3" id="KW-1185">Reference proteome</keyword>
<reference evidence="2 3" key="1">
    <citation type="submission" date="2024-02" db="EMBL/GenBank/DDBJ databases">
        <title>Bacterial strain from lacustrine sediment.</title>
        <authorList>
            <person name="Petit C."/>
            <person name="Fadhlaoui K."/>
        </authorList>
    </citation>
    <scope>NUCLEOTIDE SEQUENCE [LARGE SCALE GENOMIC DNA]</scope>
    <source>
        <strain evidence="2 3">IPX-CK</strain>
    </source>
</reference>
<sequence length="170" mass="19855">MKDEKCAIVEDLLPAYTEALTSEQVNDFVEEHLKTCEVCSEVYRKMQADIRIVPVSQKPDKKTLWYLNGARVWYLLCPLLAFIFTFYGWKTVFHIYEGLLALLCAVFFASEFFHRGTWWDEECADLQEEAREGAKKKWGGFYVRPLFWGIPALLVIIVVQLPRIVEYIMG</sequence>